<evidence type="ECO:0000313" key="2">
    <source>
        <dbReference type="Proteomes" id="UP000291343"/>
    </source>
</evidence>
<dbReference type="InParanoid" id="A0A482X0U9"/>
<dbReference type="Proteomes" id="UP000291343">
    <property type="component" value="Unassembled WGS sequence"/>
</dbReference>
<dbReference type="SMR" id="A0A482X0U9"/>
<dbReference type="STRING" id="195883.A0A482X0U9"/>
<dbReference type="SUPFAM" id="SSF47923">
    <property type="entry name" value="Ypt/Rab-GAP domain of gyp1p"/>
    <property type="match status" value="1"/>
</dbReference>
<proteinExistence type="predicted"/>
<accession>A0A482X0U9</accession>
<name>A0A482X0U9_LAOST</name>
<sequence>MSSTGPNKKGEDCSERGQIYFYQHGVILKHTINAEDEGNRTGELALVQYSSGKRLEWKPIDVSEISECQEQEDWAIVNQVDHKRARTYSGGFEFKAHPLIIELNEIKSYLLKKKKRQITFMLKDGSSHIFFFQYGSLHGLTGVLRDCFKTRKSHKKNFFIVVSQNIDSQPLTKSFAELDLFPDNPSDAVWKFVSNLKHRPYETTLETFSKLTDTILYRAPDTRPPEEMAAELVNSLHESPEIEGYHVVGSMAPAHLPPRPLVHRGPPLSVDQWSQAKDAEGRITDPDRIKQIVFKGGVSHPLRFVVWKFLLGYYPWDATTDDINELQKRKRTEYFQMKNQWTTMTKEQEDRFADFRERKSLIGN</sequence>
<dbReference type="InterPro" id="IPR035969">
    <property type="entry name" value="Rab-GAP_TBC_sf"/>
</dbReference>
<dbReference type="EMBL" id="QKKF02019844">
    <property type="protein sequence ID" value="RZF39388.1"/>
    <property type="molecule type" value="Genomic_DNA"/>
</dbReference>
<reference evidence="1 2" key="1">
    <citation type="journal article" date="2017" name="Gigascience">
        <title>Genome sequence of the small brown planthopper, Laodelphax striatellus.</title>
        <authorList>
            <person name="Zhu J."/>
            <person name="Jiang F."/>
            <person name="Wang X."/>
            <person name="Yang P."/>
            <person name="Bao Y."/>
            <person name="Zhao W."/>
            <person name="Wang W."/>
            <person name="Lu H."/>
            <person name="Wang Q."/>
            <person name="Cui N."/>
            <person name="Li J."/>
            <person name="Chen X."/>
            <person name="Luo L."/>
            <person name="Yu J."/>
            <person name="Kang L."/>
            <person name="Cui F."/>
        </authorList>
    </citation>
    <scope>NUCLEOTIDE SEQUENCE [LARGE SCALE GENOMIC DNA]</scope>
    <source>
        <strain evidence="1">Lst14</strain>
    </source>
</reference>
<organism evidence="1 2">
    <name type="scientific">Laodelphax striatellus</name>
    <name type="common">Small brown planthopper</name>
    <name type="synonym">Delphax striatella</name>
    <dbReference type="NCBI Taxonomy" id="195883"/>
    <lineage>
        <taxon>Eukaryota</taxon>
        <taxon>Metazoa</taxon>
        <taxon>Ecdysozoa</taxon>
        <taxon>Arthropoda</taxon>
        <taxon>Hexapoda</taxon>
        <taxon>Insecta</taxon>
        <taxon>Pterygota</taxon>
        <taxon>Neoptera</taxon>
        <taxon>Paraneoptera</taxon>
        <taxon>Hemiptera</taxon>
        <taxon>Auchenorrhyncha</taxon>
        <taxon>Fulgoroidea</taxon>
        <taxon>Delphacidae</taxon>
        <taxon>Criomorphinae</taxon>
        <taxon>Laodelphax</taxon>
    </lineage>
</organism>
<dbReference type="AlphaFoldDB" id="A0A482X0U9"/>
<protein>
    <submittedName>
        <fullName evidence="1">Uncharacterized protein</fullName>
    </submittedName>
</protein>
<dbReference type="FunCoup" id="A0A482X0U9">
    <property type="interactions" value="271"/>
</dbReference>
<evidence type="ECO:0000313" key="1">
    <source>
        <dbReference type="EMBL" id="RZF39388.1"/>
    </source>
</evidence>
<dbReference type="OrthoDB" id="10264062at2759"/>
<gene>
    <name evidence="1" type="ORF">LSTR_LSTR000909</name>
</gene>
<comment type="caution">
    <text evidence="1">The sequence shown here is derived from an EMBL/GenBank/DDBJ whole genome shotgun (WGS) entry which is preliminary data.</text>
</comment>
<keyword evidence="2" id="KW-1185">Reference proteome</keyword>